<keyword evidence="3 5" id="KW-0560">Oxidoreductase</keyword>
<dbReference type="EMBL" id="BBZA01000298">
    <property type="protein sequence ID" value="GAP64658.1"/>
    <property type="molecule type" value="Genomic_DNA"/>
</dbReference>
<name>A0A0N0RFW9_9CHLR</name>
<dbReference type="EC" id="1.1.5.3" evidence="5"/>
<dbReference type="InterPro" id="IPR003953">
    <property type="entry name" value="FAD-dep_OxRdtase_2_FAD-bd"/>
</dbReference>
<comment type="caution">
    <text evidence="5">The sequence shown here is derived from an EMBL/GenBank/DDBJ whole genome shotgun (WGS) entry which is preliminary data.</text>
</comment>
<dbReference type="NCBIfam" id="TIGR03378">
    <property type="entry name" value="glycerol3P_GlpB"/>
    <property type="match status" value="1"/>
</dbReference>
<accession>A0A0N0RFW9</accession>
<dbReference type="Gene3D" id="3.50.50.60">
    <property type="entry name" value="FAD/NAD(P)-binding domain"/>
    <property type="match status" value="1"/>
</dbReference>
<dbReference type="InParanoid" id="A0A0N0RFW9"/>
<sequence>MSEEPIKLDERSMPMNSNPDVIVIGAGLSGLTAAWQLAQRGHRVRVVTKGWGATHWHSGCIDVLGYHPIESDTPVATPRDAVADLIAAQPHHPYALVGLDGLAAALDAFATLCRDAGYPLHGTLDRQWLLPSAVGAFRPTCLAPETMIAGDLTRHDTEPMLIVGFERLNDFYPELIADNLIKQGHLARGTLVDTPTLRRQKIVNTLVLARLFEQAAFRAEFIAAVKPKLGKAQRIGVPAVLGFENAIAIKNELEAAFERPIFEIPTVPPSVPGMRLHRILTRAIERAGGDIRTGMQVVAADAEGDRATTIWSEAAARRVPHHAEVFVLATGGILGGGITTTYTGDVREVVFGLPVNAPTDRMAWLHRDFLDARGHPIFRAGLQVDTAFRPLADGAPRYANVHAIGTTLDACEPLRERSFEGIALATGFAVAHHVQLANHSTSA</sequence>
<protein>
    <submittedName>
        <fullName evidence="5">Glycerol-3-phosphate dehydrogenase subunit B</fullName>
        <ecNumber evidence="5">1.1.5.3</ecNumber>
    </submittedName>
</protein>
<dbReference type="PIRSF" id="PIRSF000141">
    <property type="entry name" value="Anaerobic_G3P_dh"/>
    <property type="match status" value="1"/>
</dbReference>
<keyword evidence="1" id="KW-0285">Flavoprotein</keyword>
<gene>
    <name evidence="5" type="primary">glpB</name>
    <name evidence="5" type="ORF">ARMA_3081</name>
</gene>
<evidence type="ECO:0000256" key="2">
    <source>
        <dbReference type="ARBA" id="ARBA00022643"/>
    </source>
</evidence>
<dbReference type="SUPFAM" id="SSF51905">
    <property type="entry name" value="FAD/NAD(P)-binding domain"/>
    <property type="match status" value="1"/>
</dbReference>
<dbReference type="InterPro" id="IPR009158">
    <property type="entry name" value="G3P_DH_GlpB_su"/>
</dbReference>
<dbReference type="InterPro" id="IPR036188">
    <property type="entry name" value="FAD/NAD-bd_sf"/>
</dbReference>
<keyword evidence="6" id="KW-1185">Reference proteome</keyword>
<dbReference type="STRING" id="872965.SE16_13605"/>
<evidence type="ECO:0000256" key="1">
    <source>
        <dbReference type="ARBA" id="ARBA00022630"/>
    </source>
</evidence>
<evidence type="ECO:0000259" key="4">
    <source>
        <dbReference type="Pfam" id="PF00890"/>
    </source>
</evidence>
<evidence type="ECO:0000313" key="6">
    <source>
        <dbReference type="Proteomes" id="UP000037784"/>
    </source>
</evidence>
<keyword evidence="2" id="KW-0288">FMN</keyword>
<dbReference type="Pfam" id="PF00890">
    <property type="entry name" value="FAD_binding_2"/>
    <property type="match status" value="1"/>
</dbReference>
<feature type="domain" description="FAD-dependent oxidoreductase 2 FAD-binding" evidence="4">
    <location>
        <begin position="20"/>
        <end position="408"/>
    </location>
</feature>
<reference evidence="5 6" key="1">
    <citation type="journal article" date="2015" name="Genome Announc.">
        <title>Draft Genome Sequence of a Heterotrophic Facultative Anaerobic Thermophilic Bacterium, Ardenticatena maritima Strain 110ST.</title>
        <authorList>
            <person name="Kawaichi S."/>
            <person name="Yoshida T."/>
            <person name="Sako Y."/>
            <person name="Nakamura R."/>
        </authorList>
    </citation>
    <scope>NUCLEOTIDE SEQUENCE [LARGE SCALE GENOMIC DNA]</scope>
    <source>
        <strain evidence="5 6">110S</strain>
    </source>
</reference>
<dbReference type="AlphaFoldDB" id="A0A0N0RFW9"/>
<proteinExistence type="predicted"/>
<dbReference type="NCBIfam" id="NF003726">
    <property type="entry name" value="PRK05329.2-5"/>
    <property type="match status" value="1"/>
</dbReference>
<evidence type="ECO:0000256" key="3">
    <source>
        <dbReference type="ARBA" id="ARBA00023002"/>
    </source>
</evidence>
<dbReference type="Proteomes" id="UP000037784">
    <property type="component" value="Unassembled WGS sequence"/>
</dbReference>
<dbReference type="GO" id="GO:0004368">
    <property type="term" value="F:glycerol-3-phosphate dehydrogenase (quinone) activity"/>
    <property type="evidence" value="ECO:0007669"/>
    <property type="project" value="UniProtKB-EC"/>
</dbReference>
<dbReference type="RefSeq" id="WP_082374512.1">
    <property type="nucleotide sequence ID" value="NZ_LGKN01000009.1"/>
</dbReference>
<organism evidence="5 6">
    <name type="scientific">Ardenticatena maritima</name>
    <dbReference type="NCBI Taxonomy" id="872965"/>
    <lineage>
        <taxon>Bacteria</taxon>
        <taxon>Bacillati</taxon>
        <taxon>Chloroflexota</taxon>
        <taxon>Ardenticatenia</taxon>
        <taxon>Ardenticatenales</taxon>
        <taxon>Ardenticatenaceae</taxon>
        <taxon>Ardenticatena</taxon>
    </lineage>
</organism>
<reference evidence="6" key="2">
    <citation type="submission" date="2015-08" db="EMBL/GenBank/DDBJ databases">
        <title>Draft Genome Sequence of a Heterotrophic Facultative Anaerobic Bacterium Ardenticatena maritima Strain 110S.</title>
        <authorList>
            <person name="Kawaichi S."/>
            <person name="Yoshida T."/>
            <person name="Sako Y."/>
            <person name="Nakamura R."/>
        </authorList>
    </citation>
    <scope>NUCLEOTIDE SEQUENCE [LARGE SCALE GENOMIC DNA]</scope>
    <source>
        <strain evidence="6">110S</strain>
    </source>
</reference>
<evidence type="ECO:0000313" key="5">
    <source>
        <dbReference type="EMBL" id="GAP64658.1"/>
    </source>
</evidence>
<dbReference type="GO" id="GO:0009331">
    <property type="term" value="C:glycerol-3-phosphate dehydrogenase (FAD) complex"/>
    <property type="evidence" value="ECO:0007669"/>
    <property type="project" value="InterPro"/>
</dbReference>